<dbReference type="AlphaFoldDB" id="A0A940DZY1"/>
<name>A0A940DZY1_9BACT</name>
<evidence type="ECO:0000313" key="2">
    <source>
        <dbReference type="Proteomes" id="UP000725002"/>
    </source>
</evidence>
<organism evidence="1 2">
    <name type="scientific">Candidatus Cryptobacteroides avicola</name>
    <dbReference type="NCBI Taxonomy" id="2840757"/>
    <lineage>
        <taxon>Bacteria</taxon>
        <taxon>Pseudomonadati</taxon>
        <taxon>Bacteroidota</taxon>
        <taxon>Bacteroidia</taxon>
        <taxon>Bacteroidales</taxon>
        <taxon>Candidatus Cryptobacteroides</taxon>
    </lineage>
</organism>
<gene>
    <name evidence="1" type="ORF">IAB75_09865</name>
</gene>
<dbReference type="Proteomes" id="UP000725002">
    <property type="component" value="Unassembled WGS sequence"/>
</dbReference>
<accession>A0A940DZY1</accession>
<protein>
    <submittedName>
        <fullName evidence="1">Uncharacterized protein</fullName>
    </submittedName>
</protein>
<sequence>MEKRDSYFFRPRIGKNYWKGFRGYRTFVLGAYHFCREWHAMRYHCNHYEQCVREGRSREFNETCPIYLDRMDLYDGYYRISNSNIIEIDSYIEGERCPSYGEFTRRMTDKSGRLISSEDRENFWESVIFYNYIQHFLPEAEEFSYQDHKEELDADFPAFARVLDKLKPEIIYIWTDAIKDAVLNNRMSLAGIELVPCSREDVGSMSVWTITVKYAREGITSDVNSLLTEASVSWFKNMDKKTIIKEILTEISLYRRHDYNSGFVRHLPADISSAIQEKIQRLTYDDSAIISMTEVYQKLSELGDALASHKDSISLLTSQAKTVYSTFLYPGAIPVEGIQPEYLSLWKAGQSADLNRLDTTMTSDDILLAWVGDNEKMSLPVCHEIFEIMGKGRWKMALLMRTEDDMFYFKSFKESGYIESIYESQGFLLIIFSPDDNGSVMLYPDSIRKAYSQLTMLTPSKYRKKRATLTVFRKMLQKKYSIYNSSLLDKICLALYNAQDDNIIFVQNNSNGEDEIRCYDDENPKVIRLINDIRQYVAKYASNKNLLTYDKIQQMLNTDIKNIRKRISQIRCKRKGTGRHHR</sequence>
<comment type="caution">
    <text evidence="1">The sequence shown here is derived from an EMBL/GenBank/DDBJ whole genome shotgun (WGS) entry which is preliminary data.</text>
</comment>
<proteinExistence type="predicted"/>
<evidence type="ECO:0000313" key="1">
    <source>
        <dbReference type="EMBL" id="MBO8484398.1"/>
    </source>
</evidence>
<dbReference type="EMBL" id="JADILV010000072">
    <property type="protein sequence ID" value="MBO8484398.1"/>
    <property type="molecule type" value="Genomic_DNA"/>
</dbReference>
<reference evidence="1" key="1">
    <citation type="submission" date="2020-10" db="EMBL/GenBank/DDBJ databases">
        <authorList>
            <person name="Gilroy R."/>
        </authorList>
    </citation>
    <scope>NUCLEOTIDE SEQUENCE</scope>
    <source>
        <strain evidence="1">G3-8215</strain>
    </source>
</reference>
<reference evidence="1" key="2">
    <citation type="journal article" date="2021" name="PeerJ">
        <title>Extensive microbial diversity within the chicken gut microbiome revealed by metagenomics and culture.</title>
        <authorList>
            <person name="Gilroy R."/>
            <person name="Ravi A."/>
            <person name="Getino M."/>
            <person name="Pursley I."/>
            <person name="Horton D.L."/>
            <person name="Alikhan N.F."/>
            <person name="Baker D."/>
            <person name="Gharbi K."/>
            <person name="Hall N."/>
            <person name="Watson M."/>
            <person name="Adriaenssens E.M."/>
            <person name="Foster-Nyarko E."/>
            <person name="Jarju S."/>
            <person name="Secka A."/>
            <person name="Antonio M."/>
            <person name="Oren A."/>
            <person name="Chaudhuri R.R."/>
            <person name="La Ragione R."/>
            <person name="Hildebrand F."/>
            <person name="Pallen M.J."/>
        </authorList>
    </citation>
    <scope>NUCLEOTIDE SEQUENCE</scope>
    <source>
        <strain evidence="1">G3-8215</strain>
    </source>
</reference>